<reference evidence="8 9" key="1">
    <citation type="submission" date="2020-08" db="EMBL/GenBank/DDBJ databases">
        <title>Genomic Encyclopedia of Type Strains, Phase III (KMG-III): the genomes of soil and plant-associated and newly described type strains.</title>
        <authorList>
            <person name="Whitman W."/>
        </authorList>
    </citation>
    <scope>NUCLEOTIDE SEQUENCE [LARGE SCALE GENOMIC DNA]</scope>
    <source>
        <strain evidence="8 9">CECT 8640</strain>
    </source>
</reference>
<dbReference type="GO" id="GO:0003677">
    <property type="term" value="F:DNA binding"/>
    <property type="evidence" value="ECO:0007669"/>
    <property type="project" value="UniProtKB-UniRule"/>
</dbReference>
<dbReference type="Gene3D" id="1.10.10.10">
    <property type="entry name" value="Winged helix-like DNA-binding domain superfamily/Winged helix DNA-binding domain"/>
    <property type="match status" value="1"/>
</dbReference>
<dbReference type="GO" id="GO:0000160">
    <property type="term" value="P:phosphorelay signal transduction system"/>
    <property type="evidence" value="ECO:0007669"/>
    <property type="project" value="InterPro"/>
</dbReference>
<dbReference type="CDD" id="cd15831">
    <property type="entry name" value="BTAD"/>
    <property type="match status" value="1"/>
</dbReference>
<dbReference type="InterPro" id="IPR011990">
    <property type="entry name" value="TPR-like_helical_dom_sf"/>
</dbReference>
<dbReference type="RefSeq" id="WP_184692550.1">
    <property type="nucleotide sequence ID" value="NZ_JACHJN010000006.1"/>
</dbReference>
<dbReference type="InterPro" id="IPR027417">
    <property type="entry name" value="P-loop_NTPase"/>
</dbReference>
<feature type="DNA-binding region" description="OmpR/PhoB-type" evidence="5">
    <location>
        <begin position="1"/>
        <end position="84"/>
    </location>
</feature>
<evidence type="ECO:0000256" key="4">
    <source>
        <dbReference type="ARBA" id="ARBA00023163"/>
    </source>
</evidence>
<organism evidence="8 9">
    <name type="scientific">Saccharothrix tamanrassetensis</name>
    <dbReference type="NCBI Taxonomy" id="1051531"/>
    <lineage>
        <taxon>Bacteria</taxon>
        <taxon>Bacillati</taxon>
        <taxon>Actinomycetota</taxon>
        <taxon>Actinomycetes</taxon>
        <taxon>Pseudonocardiales</taxon>
        <taxon>Pseudonocardiaceae</taxon>
        <taxon>Saccharothrix</taxon>
    </lineage>
</organism>
<comment type="similarity">
    <text evidence="1">Belongs to the AfsR/DnrI/RedD regulatory family.</text>
</comment>
<protein>
    <submittedName>
        <fullName evidence="8">DNA-binding SARP family transcriptional activator</fullName>
    </submittedName>
</protein>
<evidence type="ECO:0000256" key="5">
    <source>
        <dbReference type="PROSITE-ProRule" id="PRU01091"/>
    </source>
</evidence>
<dbReference type="Gene3D" id="3.40.50.300">
    <property type="entry name" value="P-loop containing nucleotide triphosphate hydrolases"/>
    <property type="match status" value="1"/>
</dbReference>
<dbReference type="Pfam" id="PF03704">
    <property type="entry name" value="BTAD"/>
    <property type="match status" value="1"/>
</dbReference>
<keyword evidence="4" id="KW-0804">Transcription</keyword>
<evidence type="ECO:0000259" key="7">
    <source>
        <dbReference type="PROSITE" id="PS51755"/>
    </source>
</evidence>
<dbReference type="InterPro" id="IPR051677">
    <property type="entry name" value="AfsR-DnrI-RedD_regulator"/>
</dbReference>
<accession>A0A841CM47</accession>
<evidence type="ECO:0000256" key="1">
    <source>
        <dbReference type="ARBA" id="ARBA00005820"/>
    </source>
</evidence>
<dbReference type="SMART" id="SM01043">
    <property type="entry name" value="BTAD"/>
    <property type="match status" value="1"/>
</dbReference>
<evidence type="ECO:0000313" key="8">
    <source>
        <dbReference type="EMBL" id="MBB5957444.1"/>
    </source>
</evidence>
<dbReference type="Proteomes" id="UP000547510">
    <property type="component" value="Unassembled WGS sequence"/>
</dbReference>
<sequence length="591" mass="63715">MTPTAPKLRQVMAVLSVSANRLIRTDQLIDELWPERPPASAMTTLQTYVYKLRKLMLLGNPSAGPARETAVALTTRPSGYLLRLPDHAVDAGQFEELAHRGRTELAADRVDSAASVLRDALEVWRGPALTDVPAGPLLRSEIVRLEERRKSTLELRVAADLRLGRYHDLIGELTNLVAGEPTHEGFQGKLMLALHLAGRRSDALRVYQSARESLAGELGLEPSAELQRLQRRILDSDGTLESSFQRSSARAGAIEPPAQLPPKVSGLIGRDRPAGELHDLLCKRLPTGVPPVLVVTGPPGVGSSALCLQAAHQARESYPDGQFYAKLTAPGSGPVQVDDVLAAFLRGTGTSHHGLPDDLKERSGLFRSWTARRRVLVVLDDVVDTDQLAHLLPSGPDCATLVATRRRIHHPSVSRTVDLAPLDDADALALLVRELGSPRVRRQLADARRLAEFCGGLPLALRAAATVLRVRSHWPIAHLLRQEKPATWLGVAASVRTTCDLLPADVRATLRVLAPTATAPLTPVDAAALLGADAHAAESALECLVEHHLADVVPTDAGDFQYRIPPLVRLGLRDLGAPPLADGDPSVRKFA</sequence>
<evidence type="ECO:0000256" key="6">
    <source>
        <dbReference type="SAM" id="MobiDB-lite"/>
    </source>
</evidence>
<dbReference type="SUPFAM" id="SSF46894">
    <property type="entry name" value="C-terminal effector domain of the bipartite response regulators"/>
    <property type="match status" value="1"/>
</dbReference>
<dbReference type="InterPro" id="IPR001867">
    <property type="entry name" value="OmpR/PhoB-type_DNA-bd"/>
</dbReference>
<name>A0A841CM47_9PSEU</name>
<gene>
    <name evidence="8" type="ORF">FHS29_004039</name>
</gene>
<keyword evidence="9" id="KW-1185">Reference proteome</keyword>
<evidence type="ECO:0000256" key="3">
    <source>
        <dbReference type="ARBA" id="ARBA00023125"/>
    </source>
</evidence>
<dbReference type="SUPFAM" id="SSF48452">
    <property type="entry name" value="TPR-like"/>
    <property type="match status" value="1"/>
</dbReference>
<dbReference type="InterPro" id="IPR005158">
    <property type="entry name" value="BTAD"/>
</dbReference>
<dbReference type="PRINTS" id="PR00364">
    <property type="entry name" value="DISEASERSIST"/>
</dbReference>
<proteinExistence type="inferred from homology"/>
<dbReference type="SMART" id="SM00862">
    <property type="entry name" value="Trans_reg_C"/>
    <property type="match status" value="1"/>
</dbReference>
<keyword evidence="2" id="KW-0805">Transcription regulation</keyword>
<dbReference type="Pfam" id="PF00486">
    <property type="entry name" value="Trans_reg_C"/>
    <property type="match status" value="1"/>
</dbReference>
<feature type="domain" description="OmpR/PhoB-type" evidence="7">
    <location>
        <begin position="1"/>
        <end position="84"/>
    </location>
</feature>
<dbReference type="PROSITE" id="PS51755">
    <property type="entry name" value="OMPR_PHOB"/>
    <property type="match status" value="1"/>
</dbReference>
<evidence type="ECO:0000313" key="9">
    <source>
        <dbReference type="Proteomes" id="UP000547510"/>
    </source>
</evidence>
<dbReference type="PANTHER" id="PTHR35807:SF1">
    <property type="entry name" value="TRANSCRIPTIONAL REGULATOR REDD"/>
    <property type="match status" value="1"/>
</dbReference>
<dbReference type="InterPro" id="IPR036388">
    <property type="entry name" value="WH-like_DNA-bd_sf"/>
</dbReference>
<evidence type="ECO:0000256" key="2">
    <source>
        <dbReference type="ARBA" id="ARBA00023015"/>
    </source>
</evidence>
<dbReference type="PANTHER" id="PTHR35807">
    <property type="entry name" value="TRANSCRIPTIONAL REGULATOR REDD-RELATED"/>
    <property type="match status" value="1"/>
</dbReference>
<feature type="region of interest" description="Disordered" evidence="6">
    <location>
        <begin position="245"/>
        <end position="269"/>
    </location>
</feature>
<keyword evidence="3 5" id="KW-0238">DNA-binding</keyword>
<dbReference type="InterPro" id="IPR016032">
    <property type="entry name" value="Sig_transdc_resp-reg_C-effctor"/>
</dbReference>
<dbReference type="Gene3D" id="1.25.40.10">
    <property type="entry name" value="Tetratricopeptide repeat domain"/>
    <property type="match status" value="1"/>
</dbReference>
<comment type="caution">
    <text evidence="8">The sequence shown here is derived from an EMBL/GenBank/DDBJ whole genome shotgun (WGS) entry which is preliminary data.</text>
</comment>
<dbReference type="SUPFAM" id="SSF52540">
    <property type="entry name" value="P-loop containing nucleoside triphosphate hydrolases"/>
    <property type="match status" value="1"/>
</dbReference>
<dbReference type="GO" id="GO:0006355">
    <property type="term" value="P:regulation of DNA-templated transcription"/>
    <property type="evidence" value="ECO:0007669"/>
    <property type="project" value="InterPro"/>
</dbReference>
<dbReference type="GO" id="GO:0043531">
    <property type="term" value="F:ADP binding"/>
    <property type="evidence" value="ECO:0007669"/>
    <property type="project" value="InterPro"/>
</dbReference>
<dbReference type="AlphaFoldDB" id="A0A841CM47"/>
<dbReference type="EMBL" id="JACHJN010000006">
    <property type="protein sequence ID" value="MBB5957444.1"/>
    <property type="molecule type" value="Genomic_DNA"/>
</dbReference>